<dbReference type="PANTHER" id="PTHR10622:SF10">
    <property type="entry name" value="HET DOMAIN-CONTAINING PROTEIN"/>
    <property type="match status" value="1"/>
</dbReference>
<protein>
    <recommendedName>
        <fullName evidence="1">DUF8212 domain-containing protein</fullName>
    </recommendedName>
</protein>
<dbReference type="InterPro" id="IPR058525">
    <property type="entry name" value="DUF8212"/>
</dbReference>
<name>A0A9P4QMR7_9PLEO</name>
<dbReference type="EMBL" id="ML996288">
    <property type="protein sequence ID" value="KAF2728258.1"/>
    <property type="molecule type" value="Genomic_DNA"/>
</dbReference>
<dbReference type="OrthoDB" id="3787959at2759"/>
<accession>A0A9P4QMR7</accession>
<dbReference type="PANTHER" id="PTHR10622">
    <property type="entry name" value="HET DOMAIN-CONTAINING PROTEIN"/>
    <property type="match status" value="1"/>
</dbReference>
<feature type="domain" description="DUF8212" evidence="1">
    <location>
        <begin position="36"/>
        <end position="59"/>
    </location>
</feature>
<dbReference type="Proteomes" id="UP000799444">
    <property type="component" value="Unassembled WGS sequence"/>
</dbReference>
<reference evidence="2" key="1">
    <citation type="journal article" date="2020" name="Stud. Mycol.">
        <title>101 Dothideomycetes genomes: a test case for predicting lifestyles and emergence of pathogens.</title>
        <authorList>
            <person name="Haridas S."/>
            <person name="Albert R."/>
            <person name="Binder M."/>
            <person name="Bloem J."/>
            <person name="Labutti K."/>
            <person name="Salamov A."/>
            <person name="Andreopoulos B."/>
            <person name="Baker S."/>
            <person name="Barry K."/>
            <person name="Bills G."/>
            <person name="Bluhm B."/>
            <person name="Cannon C."/>
            <person name="Castanera R."/>
            <person name="Culley D."/>
            <person name="Daum C."/>
            <person name="Ezra D."/>
            <person name="Gonzalez J."/>
            <person name="Henrissat B."/>
            <person name="Kuo A."/>
            <person name="Liang C."/>
            <person name="Lipzen A."/>
            <person name="Lutzoni F."/>
            <person name="Magnuson J."/>
            <person name="Mondo S."/>
            <person name="Nolan M."/>
            <person name="Ohm R."/>
            <person name="Pangilinan J."/>
            <person name="Park H.-J."/>
            <person name="Ramirez L."/>
            <person name="Alfaro M."/>
            <person name="Sun H."/>
            <person name="Tritt A."/>
            <person name="Yoshinaga Y."/>
            <person name="Zwiers L.-H."/>
            <person name="Turgeon B."/>
            <person name="Goodwin S."/>
            <person name="Spatafora J."/>
            <person name="Crous P."/>
            <person name="Grigoriev I."/>
        </authorList>
    </citation>
    <scope>NUCLEOTIDE SEQUENCE</scope>
    <source>
        <strain evidence="2">CBS 125425</strain>
    </source>
</reference>
<organism evidence="2 3">
    <name type="scientific">Polyplosphaeria fusca</name>
    <dbReference type="NCBI Taxonomy" id="682080"/>
    <lineage>
        <taxon>Eukaryota</taxon>
        <taxon>Fungi</taxon>
        <taxon>Dikarya</taxon>
        <taxon>Ascomycota</taxon>
        <taxon>Pezizomycotina</taxon>
        <taxon>Dothideomycetes</taxon>
        <taxon>Pleosporomycetidae</taxon>
        <taxon>Pleosporales</taxon>
        <taxon>Tetraplosphaeriaceae</taxon>
        <taxon>Polyplosphaeria</taxon>
    </lineage>
</organism>
<dbReference type="Pfam" id="PF26640">
    <property type="entry name" value="DUF8212"/>
    <property type="match status" value="1"/>
</dbReference>
<keyword evidence="3" id="KW-1185">Reference proteome</keyword>
<proteinExistence type="predicted"/>
<evidence type="ECO:0000313" key="2">
    <source>
        <dbReference type="EMBL" id="KAF2728258.1"/>
    </source>
</evidence>
<gene>
    <name evidence="2" type="ORF">EJ04DRAFT_504366</name>
</gene>
<feature type="non-terminal residue" evidence="2">
    <location>
        <position position="118"/>
    </location>
</feature>
<sequence length="118" mass="13216">MAWASSRQTTRVEDIAYCLLGLFNVSLPLMYGEGHRAFYRLQEAIMTQSNDHSLFAWTDHGVLRGSLCGLLARSPYAFRKRITIPSLGSWTPDYMTPEGDSAASFTKTNQGIKIELPL</sequence>
<evidence type="ECO:0000259" key="1">
    <source>
        <dbReference type="Pfam" id="PF26640"/>
    </source>
</evidence>
<comment type="caution">
    <text evidence="2">The sequence shown here is derived from an EMBL/GenBank/DDBJ whole genome shotgun (WGS) entry which is preliminary data.</text>
</comment>
<dbReference type="AlphaFoldDB" id="A0A9P4QMR7"/>
<evidence type="ECO:0000313" key="3">
    <source>
        <dbReference type="Proteomes" id="UP000799444"/>
    </source>
</evidence>